<organism evidence="3 4">
    <name type="scientific">Corchorus capsularis</name>
    <name type="common">Jute</name>
    <dbReference type="NCBI Taxonomy" id="210143"/>
    <lineage>
        <taxon>Eukaryota</taxon>
        <taxon>Viridiplantae</taxon>
        <taxon>Streptophyta</taxon>
        <taxon>Embryophyta</taxon>
        <taxon>Tracheophyta</taxon>
        <taxon>Spermatophyta</taxon>
        <taxon>Magnoliopsida</taxon>
        <taxon>eudicotyledons</taxon>
        <taxon>Gunneridae</taxon>
        <taxon>Pentapetalae</taxon>
        <taxon>rosids</taxon>
        <taxon>malvids</taxon>
        <taxon>Malvales</taxon>
        <taxon>Malvaceae</taxon>
        <taxon>Grewioideae</taxon>
        <taxon>Apeibeae</taxon>
        <taxon>Corchorus</taxon>
    </lineage>
</organism>
<accession>A0A1R3HIM3</accession>
<evidence type="ECO:0000313" key="4">
    <source>
        <dbReference type="Proteomes" id="UP000188268"/>
    </source>
</evidence>
<evidence type="ECO:0000256" key="1">
    <source>
        <dbReference type="SAM" id="Phobius"/>
    </source>
</evidence>
<dbReference type="InterPro" id="IPR057860">
    <property type="entry name" value="HEAT_RRP12_N"/>
</dbReference>
<dbReference type="Gramene" id="OMO70180">
    <property type="protein sequence ID" value="OMO70180"/>
    <property type="gene ID" value="CCACVL1_19067"/>
</dbReference>
<evidence type="ECO:0000259" key="2">
    <source>
        <dbReference type="Pfam" id="PF25772"/>
    </source>
</evidence>
<keyword evidence="1" id="KW-0472">Membrane</keyword>
<evidence type="ECO:0000313" key="3">
    <source>
        <dbReference type="EMBL" id="OMO70180.1"/>
    </source>
</evidence>
<sequence length="124" mass="12718">MGPMFASNSWTAIPNHLPHSTASSLLPLPPCVPFSLLSPSLPPLRLTLLSPFPLDDDSSTTLDAMAIGALLTFLSIVVTVVPKGGIASGKANEAVEVVVRVAVNEGLGVASLRSGLKCLGGFVI</sequence>
<dbReference type="Proteomes" id="UP000188268">
    <property type="component" value="Unassembled WGS sequence"/>
</dbReference>
<gene>
    <name evidence="3" type="ORF">CCACVL1_19067</name>
</gene>
<dbReference type="AlphaFoldDB" id="A0A1R3HIM3"/>
<proteinExistence type="predicted"/>
<feature type="domain" description="RRP12 N-terminal HEAT" evidence="2">
    <location>
        <begin position="54"/>
        <end position="123"/>
    </location>
</feature>
<name>A0A1R3HIM3_COCAP</name>
<reference evidence="3 4" key="1">
    <citation type="submission" date="2013-09" db="EMBL/GenBank/DDBJ databases">
        <title>Corchorus capsularis genome sequencing.</title>
        <authorList>
            <person name="Alam M."/>
            <person name="Haque M.S."/>
            <person name="Islam M.S."/>
            <person name="Emdad E.M."/>
            <person name="Islam M.M."/>
            <person name="Ahmed B."/>
            <person name="Halim A."/>
            <person name="Hossen Q.M.M."/>
            <person name="Hossain M.Z."/>
            <person name="Ahmed R."/>
            <person name="Khan M.M."/>
            <person name="Islam R."/>
            <person name="Rashid M.M."/>
            <person name="Khan S.A."/>
            <person name="Rahman M.S."/>
            <person name="Alam M."/>
        </authorList>
    </citation>
    <scope>NUCLEOTIDE SEQUENCE [LARGE SCALE GENOMIC DNA]</scope>
    <source>
        <strain evidence="4">cv. CVL-1</strain>
        <tissue evidence="3">Whole seedling</tissue>
    </source>
</reference>
<protein>
    <recommendedName>
        <fullName evidence="2">RRP12 N-terminal HEAT domain-containing protein</fullName>
    </recommendedName>
</protein>
<keyword evidence="1" id="KW-0812">Transmembrane</keyword>
<feature type="transmembrane region" description="Helical" evidence="1">
    <location>
        <begin position="64"/>
        <end position="81"/>
    </location>
</feature>
<dbReference type="Pfam" id="PF25772">
    <property type="entry name" value="HEAT_RRP12_N"/>
    <property type="match status" value="1"/>
</dbReference>
<comment type="caution">
    <text evidence="3">The sequence shown here is derived from an EMBL/GenBank/DDBJ whole genome shotgun (WGS) entry which is preliminary data.</text>
</comment>
<keyword evidence="1" id="KW-1133">Transmembrane helix</keyword>
<dbReference type="STRING" id="210143.A0A1R3HIM3"/>
<dbReference type="PANTHER" id="PTHR48412:SF1">
    <property type="entry name" value="ARM REPEAT SUPERFAMILY PROTEIN"/>
    <property type="match status" value="1"/>
</dbReference>
<keyword evidence="4" id="KW-1185">Reference proteome</keyword>
<dbReference type="OrthoDB" id="2192888at2759"/>
<dbReference type="EMBL" id="AWWV01011840">
    <property type="protein sequence ID" value="OMO70180.1"/>
    <property type="molecule type" value="Genomic_DNA"/>
</dbReference>
<dbReference type="PANTHER" id="PTHR48412">
    <property type="entry name" value="ARM REPEAT SUPERFAMILY PROTEIN"/>
    <property type="match status" value="1"/>
</dbReference>